<dbReference type="Proteomes" id="UP000078540">
    <property type="component" value="Unassembled WGS sequence"/>
</dbReference>
<feature type="region of interest" description="Disordered" evidence="1">
    <location>
        <begin position="76"/>
        <end position="98"/>
    </location>
</feature>
<dbReference type="AlphaFoldDB" id="A0A195BCQ9"/>
<proteinExistence type="predicted"/>
<gene>
    <name evidence="2" type="ORF">ALC53_07131</name>
</gene>
<organism evidence="2 3">
    <name type="scientific">Atta colombica</name>
    <dbReference type="NCBI Taxonomy" id="520822"/>
    <lineage>
        <taxon>Eukaryota</taxon>
        <taxon>Metazoa</taxon>
        <taxon>Ecdysozoa</taxon>
        <taxon>Arthropoda</taxon>
        <taxon>Hexapoda</taxon>
        <taxon>Insecta</taxon>
        <taxon>Pterygota</taxon>
        <taxon>Neoptera</taxon>
        <taxon>Endopterygota</taxon>
        <taxon>Hymenoptera</taxon>
        <taxon>Apocrita</taxon>
        <taxon>Aculeata</taxon>
        <taxon>Formicoidea</taxon>
        <taxon>Formicidae</taxon>
        <taxon>Myrmicinae</taxon>
        <taxon>Atta</taxon>
    </lineage>
</organism>
<evidence type="ECO:0000313" key="2">
    <source>
        <dbReference type="EMBL" id="KYM82343.1"/>
    </source>
</evidence>
<accession>A0A195BCQ9</accession>
<feature type="compositionally biased region" description="Basic and acidic residues" evidence="1">
    <location>
        <begin position="82"/>
        <end position="98"/>
    </location>
</feature>
<sequence length="134" mass="15333">MILGSSAGNVTTVAKMTRPRLFAESVNRFRVYSFSLPTSYPRSARLCLVEVEPVMSYQTIRRISSAVTTVTGKVRVRQMRNTQDRQREGEKQRERGKEIDLRAHRQVVVVALFRHRTSGFNAARCDAENRMGRS</sequence>
<evidence type="ECO:0000256" key="1">
    <source>
        <dbReference type="SAM" id="MobiDB-lite"/>
    </source>
</evidence>
<name>A0A195BCQ9_9HYME</name>
<evidence type="ECO:0000313" key="3">
    <source>
        <dbReference type="Proteomes" id="UP000078540"/>
    </source>
</evidence>
<dbReference type="EMBL" id="KQ976513">
    <property type="protein sequence ID" value="KYM82343.1"/>
    <property type="molecule type" value="Genomic_DNA"/>
</dbReference>
<protein>
    <submittedName>
        <fullName evidence="2">Uncharacterized protein</fullName>
    </submittedName>
</protein>
<reference evidence="2 3" key="1">
    <citation type="submission" date="2015-09" db="EMBL/GenBank/DDBJ databases">
        <title>Atta colombica WGS genome.</title>
        <authorList>
            <person name="Nygaard S."/>
            <person name="Hu H."/>
            <person name="Boomsma J."/>
            <person name="Zhang G."/>
        </authorList>
    </citation>
    <scope>NUCLEOTIDE SEQUENCE [LARGE SCALE GENOMIC DNA]</scope>
    <source>
        <strain evidence="2">Treedump-2</strain>
        <tissue evidence="2">Whole body</tissue>
    </source>
</reference>
<keyword evidence="3" id="KW-1185">Reference proteome</keyword>